<evidence type="ECO:0000313" key="2">
    <source>
        <dbReference type="Proteomes" id="UP000095280"/>
    </source>
</evidence>
<proteinExistence type="predicted"/>
<dbReference type="InterPro" id="IPR002889">
    <property type="entry name" value="WSC_carb-bd"/>
</dbReference>
<organism evidence="2 3">
    <name type="scientific">Macrostomum lignano</name>
    <dbReference type="NCBI Taxonomy" id="282301"/>
    <lineage>
        <taxon>Eukaryota</taxon>
        <taxon>Metazoa</taxon>
        <taxon>Spiralia</taxon>
        <taxon>Lophotrochozoa</taxon>
        <taxon>Platyhelminthes</taxon>
        <taxon>Rhabditophora</taxon>
        <taxon>Macrostomorpha</taxon>
        <taxon>Macrostomida</taxon>
        <taxon>Macrostomidae</taxon>
        <taxon>Macrostomum</taxon>
    </lineage>
</organism>
<evidence type="ECO:0000259" key="1">
    <source>
        <dbReference type="Pfam" id="PF01822"/>
    </source>
</evidence>
<keyword evidence="2" id="KW-1185">Reference proteome</keyword>
<dbReference type="WBParaSite" id="maker-uti_cns_0005484-snap-gene-0.2-mRNA-1">
    <property type="protein sequence ID" value="maker-uti_cns_0005484-snap-gene-0.2-mRNA-1"/>
    <property type="gene ID" value="maker-uti_cns_0005484-snap-gene-0.2"/>
</dbReference>
<evidence type="ECO:0000313" key="3">
    <source>
        <dbReference type="WBParaSite" id="maker-uti_cns_0005484-snap-gene-0.2-mRNA-1"/>
    </source>
</evidence>
<accession>A0A1I8HCZ3</accession>
<reference evidence="3" key="1">
    <citation type="submission" date="2016-11" db="UniProtKB">
        <authorList>
            <consortium name="WormBaseParasite"/>
        </authorList>
    </citation>
    <scope>IDENTIFICATION</scope>
</reference>
<feature type="domain" description="WSC" evidence="1">
    <location>
        <begin position="1"/>
        <end position="49"/>
    </location>
</feature>
<protein>
    <submittedName>
        <fullName evidence="3">WSC domain-containing protein</fullName>
    </submittedName>
</protein>
<name>A0A1I8HCZ3_9PLAT</name>
<dbReference type="AlphaFoldDB" id="A0A1I8HCZ3"/>
<sequence>MSVDLCSELCSLGGFTYFGVQAASYCSCDFTYGSFGTANESDCYMNCKSFNFIPDLVSSPVLLDAAYPAGVVTNRMSAANTLLRCLLDCQENPVAMCQAVLFEASGRRCHQLTFAAIPTELGGSDGEFWAR</sequence>
<dbReference type="Pfam" id="PF01822">
    <property type="entry name" value="WSC"/>
    <property type="match status" value="1"/>
</dbReference>
<dbReference type="Proteomes" id="UP000095280">
    <property type="component" value="Unplaced"/>
</dbReference>